<organism evidence="1 2">
    <name type="scientific">Rhodopirellula baltica SWK14</name>
    <dbReference type="NCBI Taxonomy" id="993516"/>
    <lineage>
        <taxon>Bacteria</taxon>
        <taxon>Pseudomonadati</taxon>
        <taxon>Planctomycetota</taxon>
        <taxon>Planctomycetia</taxon>
        <taxon>Pirellulales</taxon>
        <taxon>Pirellulaceae</taxon>
        <taxon>Rhodopirellula</taxon>
    </lineage>
</organism>
<name>L7CFJ7_RHOBT</name>
<reference evidence="1 2" key="1">
    <citation type="journal article" date="2013" name="Mar. Genomics">
        <title>Expression of sulfatases in Rhodopirellula baltica and the diversity of sulfatases in the genus Rhodopirellula.</title>
        <authorList>
            <person name="Wegner C.E."/>
            <person name="Richter-Heitmann T."/>
            <person name="Klindworth A."/>
            <person name="Klockow C."/>
            <person name="Richter M."/>
            <person name="Achstetter T."/>
            <person name="Glockner F.O."/>
            <person name="Harder J."/>
        </authorList>
    </citation>
    <scope>NUCLEOTIDE SEQUENCE [LARGE SCALE GENOMIC DNA]</scope>
    <source>
        <strain evidence="1 2">SWK14</strain>
    </source>
</reference>
<proteinExistence type="predicted"/>
<protein>
    <submittedName>
        <fullName evidence="1">Uncharacterized protein</fullName>
    </submittedName>
</protein>
<dbReference type="EMBL" id="AMWG01000098">
    <property type="protein sequence ID" value="ELP32630.1"/>
    <property type="molecule type" value="Genomic_DNA"/>
</dbReference>
<gene>
    <name evidence="1" type="ORF">RBSWK_03466</name>
</gene>
<comment type="caution">
    <text evidence="1">The sequence shown here is derived from an EMBL/GenBank/DDBJ whole genome shotgun (WGS) entry which is preliminary data.</text>
</comment>
<evidence type="ECO:0000313" key="1">
    <source>
        <dbReference type="EMBL" id="ELP32630.1"/>
    </source>
</evidence>
<dbReference type="AlphaFoldDB" id="L7CFJ7"/>
<dbReference type="Proteomes" id="UP000010959">
    <property type="component" value="Unassembled WGS sequence"/>
</dbReference>
<sequence length="55" mass="6356">MLSSLDWSELLPPGFAVDCEMTKRFASKRDLLNTDRTMDFQVRRSTNICVLKECS</sequence>
<accession>L7CFJ7</accession>
<evidence type="ECO:0000313" key="2">
    <source>
        <dbReference type="Proteomes" id="UP000010959"/>
    </source>
</evidence>